<keyword evidence="14" id="KW-1185">Reference proteome</keyword>
<evidence type="ECO:0000313" key="13">
    <source>
        <dbReference type="EMBL" id="MBN3289474.1"/>
    </source>
</evidence>
<dbReference type="PANTHER" id="PTHR25466">
    <property type="entry name" value="T-LYMPHOCYTE ACTIVATION ANTIGEN"/>
    <property type="match status" value="1"/>
</dbReference>
<dbReference type="Gene3D" id="2.60.40.10">
    <property type="entry name" value="Immunoglobulins"/>
    <property type="match status" value="1"/>
</dbReference>
<proteinExistence type="predicted"/>
<evidence type="ECO:0000256" key="4">
    <source>
        <dbReference type="ARBA" id="ARBA00022729"/>
    </source>
</evidence>
<dbReference type="PROSITE" id="PS50835">
    <property type="entry name" value="IG_LIKE"/>
    <property type="match status" value="1"/>
</dbReference>
<dbReference type="SUPFAM" id="SSF48726">
    <property type="entry name" value="Immunoglobulin"/>
    <property type="match status" value="1"/>
</dbReference>
<keyword evidence="5" id="KW-1133">Transmembrane helix</keyword>
<comment type="subcellular location">
    <subcellularLocation>
        <location evidence="1">Cell membrane</location>
        <topology evidence="1">Single-pass type I membrane protein</topology>
    </subcellularLocation>
</comment>
<evidence type="ECO:0000256" key="2">
    <source>
        <dbReference type="ARBA" id="ARBA00022475"/>
    </source>
</evidence>
<evidence type="ECO:0000256" key="3">
    <source>
        <dbReference type="ARBA" id="ARBA00022692"/>
    </source>
</evidence>
<feature type="signal peptide" evidence="11">
    <location>
        <begin position="1"/>
        <end position="29"/>
    </location>
</feature>
<dbReference type="Pfam" id="PF07686">
    <property type="entry name" value="V-set"/>
    <property type="match status" value="1"/>
</dbReference>
<accession>A0ABS2YTH2</accession>
<keyword evidence="9" id="KW-0325">Glycoprotein</keyword>
<dbReference type="SMART" id="SM00409">
    <property type="entry name" value="IG"/>
    <property type="match status" value="1"/>
</dbReference>
<sequence length="179" mass="20165">MLRFILKKATVLFFPCFIQLCCLHPKVLAEETVVSEVGTDALLPCSYPDTPVSKAKIYWQTSSGKIVHYFIEGKDILNTQEPEYNGRTQLFHSELQKGNFSLEIKRLTKSDQGVYVCINVPNSQKTFIELVVKDVEKNTTPQGNSTKETRDGNGSSQIKLEVPLLILLVLFPVVLQQSM</sequence>
<keyword evidence="4 11" id="KW-0732">Signal</keyword>
<comment type="caution">
    <text evidence="13">The sequence shown here is derived from an EMBL/GenBank/DDBJ whole genome shotgun (WGS) entry which is preliminary data.</text>
</comment>
<dbReference type="InterPro" id="IPR013106">
    <property type="entry name" value="Ig_V-set"/>
</dbReference>
<dbReference type="InterPro" id="IPR036179">
    <property type="entry name" value="Ig-like_dom_sf"/>
</dbReference>
<keyword evidence="8" id="KW-0675">Receptor</keyword>
<evidence type="ECO:0000256" key="7">
    <source>
        <dbReference type="ARBA" id="ARBA00023157"/>
    </source>
</evidence>
<evidence type="ECO:0000256" key="9">
    <source>
        <dbReference type="ARBA" id="ARBA00023180"/>
    </source>
</evidence>
<feature type="non-terminal residue" evidence="13">
    <location>
        <position position="1"/>
    </location>
</feature>
<organism evidence="13 14">
    <name type="scientific">Polypterus senegalus</name>
    <name type="common">Senegal bichir</name>
    <dbReference type="NCBI Taxonomy" id="55291"/>
    <lineage>
        <taxon>Eukaryota</taxon>
        <taxon>Metazoa</taxon>
        <taxon>Chordata</taxon>
        <taxon>Craniata</taxon>
        <taxon>Vertebrata</taxon>
        <taxon>Euteleostomi</taxon>
        <taxon>Actinopterygii</taxon>
        <taxon>Polypteriformes</taxon>
        <taxon>Polypteridae</taxon>
        <taxon>Polypterus</taxon>
    </lineage>
</organism>
<keyword evidence="10" id="KW-0393">Immunoglobulin domain</keyword>
<reference evidence="13" key="1">
    <citation type="journal article" date="2021" name="Cell">
        <title>Tracing the genetic footprints of vertebrate landing in non-teleost ray-finned fishes.</title>
        <authorList>
            <person name="Bi X."/>
            <person name="Wang K."/>
            <person name="Yang L."/>
            <person name="Pan H."/>
            <person name="Jiang H."/>
            <person name="Wei Q."/>
            <person name="Fang M."/>
            <person name="Yu H."/>
            <person name="Zhu C."/>
            <person name="Cai Y."/>
            <person name="He Y."/>
            <person name="Gan X."/>
            <person name="Zeng H."/>
            <person name="Yu D."/>
            <person name="Zhu Y."/>
            <person name="Jiang H."/>
            <person name="Qiu Q."/>
            <person name="Yang H."/>
            <person name="Zhang Y.E."/>
            <person name="Wang W."/>
            <person name="Zhu M."/>
            <person name="He S."/>
            <person name="Zhang G."/>
        </authorList>
    </citation>
    <scope>NUCLEOTIDE SEQUENCE</scope>
    <source>
        <strain evidence="13">Bchr_001</strain>
    </source>
</reference>
<dbReference type="InterPro" id="IPR007110">
    <property type="entry name" value="Ig-like_dom"/>
</dbReference>
<evidence type="ECO:0000256" key="10">
    <source>
        <dbReference type="ARBA" id="ARBA00023319"/>
    </source>
</evidence>
<evidence type="ECO:0000259" key="12">
    <source>
        <dbReference type="PROSITE" id="PS50835"/>
    </source>
</evidence>
<feature type="domain" description="Ig-like" evidence="12">
    <location>
        <begin position="25"/>
        <end position="117"/>
    </location>
</feature>
<keyword evidence="3" id="KW-0812">Transmembrane</keyword>
<dbReference type="PANTHER" id="PTHR25466:SF14">
    <property type="entry name" value="BUTYROPHILIN SUBFAMILY 2 MEMBER A2-LIKE-RELATED"/>
    <property type="match status" value="1"/>
</dbReference>
<dbReference type="EMBL" id="JAAWVN010003099">
    <property type="protein sequence ID" value="MBN3289474.1"/>
    <property type="molecule type" value="Genomic_DNA"/>
</dbReference>
<evidence type="ECO:0000256" key="1">
    <source>
        <dbReference type="ARBA" id="ARBA00004251"/>
    </source>
</evidence>
<dbReference type="Proteomes" id="UP001166052">
    <property type="component" value="Unassembled WGS sequence"/>
</dbReference>
<evidence type="ECO:0000256" key="11">
    <source>
        <dbReference type="SAM" id="SignalP"/>
    </source>
</evidence>
<gene>
    <name evidence="13" type="primary">Hhla2_4</name>
    <name evidence="13" type="ORF">GTO92_0021621</name>
</gene>
<evidence type="ECO:0000313" key="14">
    <source>
        <dbReference type="Proteomes" id="UP001166052"/>
    </source>
</evidence>
<dbReference type="InterPro" id="IPR013783">
    <property type="entry name" value="Ig-like_fold"/>
</dbReference>
<evidence type="ECO:0000256" key="8">
    <source>
        <dbReference type="ARBA" id="ARBA00023170"/>
    </source>
</evidence>
<keyword evidence="2" id="KW-1003">Cell membrane</keyword>
<keyword evidence="6" id="KW-0472">Membrane</keyword>
<evidence type="ECO:0000256" key="6">
    <source>
        <dbReference type="ARBA" id="ARBA00023136"/>
    </source>
</evidence>
<keyword evidence="7" id="KW-1015">Disulfide bond</keyword>
<evidence type="ECO:0000256" key="5">
    <source>
        <dbReference type="ARBA" id="ARBA00022989"/>
    </source>
</evidence>
<dbReference type="InterPro" id="IPR003599">
    <property type="entry name" value="Ig_sub"/>
</dbReference>
<name>A0ABS2YTH2_POLSE</name>
<dbReference type="InterPro" id="IPR051713">
    <property type="entry name" value="T-cell_Activation_Regulation"/>
</dbReference>
<feature type="non-terminal residue" evidence="13">
    <location>
        <position position="179"/>
    </location>
</feature>
<feature type="chain" id="PRO_5045520353" evidence="11">
    <location>
        <begin position="30"/>
        <end position="179"/>
    </location>
</feature>
<protein>
    <submittedName>
        <fullName evidence="13">HHLA2 protein</fullName>
    </submittedName>
</protein>